<dbReference type="GeneID" id="15312250"/>
<evidence type="ECO:0000313" key="2">
    <source>
        <dbReference type="Proteomes" id="UP000203676"/>
    </source>
</evidence>
<dbReference type="RefSeq" id="YP_007877826.1">
    <property type="nucleotide sequence ID" value="NC_021072.1"/>
</dbReference>
<dbReference type="OrthoDB" id="20294at10239"/>
<evidence type="ECO:0000313" key="1">
    <source>
        <dbReference type="EMBL" id="AGH56146.1"/>
    </source>
</evidence>
<dbReference type="KEGG" id="vg:15312250"/>
<keyword evidence="2" id="KW-1185">Reference proteome</keyword>
<dbReference type="Proteomes" id="UP000203676">
    <property type="component" value="Segment"/>
</dbReference>
<organism evidence="1 2">
    <name type="scientific">Synechococcus phage Syn30</name>
    <dbReference type="NCBI Taxonomy" id="536474"/>
    <lineage>
        <taxon>Viruses</taxon>
        <taxon>Duplodnaviria</taxon>
        <taxon>Heunggongvirae</taxon>
        <taxon>Uroviricota</taxon>
        <taxon>Caudoviricetes</taxon>
        <taxon>Pantevenvirales</taxon>
        <taxon>Kyanoviridae</taxon>
        <taxon>Leucotheavirus</taxon>
        <taxon>Leucotheavirus syn30</taxon>
    </lineage>
</organism>
<proteinExistence type="predicted"/>
<reference evidence="1 2" key="1">
    <citation type="submission" date="2010-11" db="EMBL/GenBank/DDBJ databases">
        <title>The Genome Sequence of Cyanophage Syn30.</title>
        <authorList>
            <consortium name="The Broad Institute Genome Sequencing Platform"/>
            <person name="Henn M.R."/>
            <person name="Sullivan M.S."/>
            <person name="Osburne M.S."/>
            <person name="Levin J."/>
            <person name="Malboeuf C."/>
            <person name="Casali M."/>
            <person name="Russ C."/>
            <person name="Lennon N."/>
            <person name="Chapman S.B."/>
            <person name="Erlich R."/>
            <person name="Young S.K."/>
            <person name="Yandava C."/>
            <person name="Zeng Q."/>
            <person name="Alvarado L."/>
            <person name="Anderson S."/>
            <person name="Berlin A."/>
            <person name="Chen Z."/>
            <person name="Freedman E."/>
            <person name="Gellesch M."/>
            <person name="Goldberg J."/>
            <person name="Green L."/>
            <person name="Griggs A."/>
            <person name="Gujja S."/>
            <person name="Heilman E.R."/>
            <person name="Heiman D."/>
            <person name="Hollinger A."/>
            <person name="Howarth C."/>
            <person name="Larson L."/>
            <person name="Mehta T."/>
            <person name="Pearson M."/>
            <person name="Roberts A."/>
            <person name="Ryan E."/>
            <person name="Saif S."/>
            <person name="Shea T."/>
            <person name="Shenoy N."/>
            <person name="Sisk P."/>
            <person name="Stolte C."/>
            <person name="Sykes S."/>
            <person name="White J."/>
            <person name="Yu Q."/>
            <person name="Coleman M.L."/>
            <person name="Huang K.H."/>
            <person name="Weigele P.R."/>
            <person name="DeFrancesco A.S."/>
            <person name="Kern S.E."/>
            <person name="Thompson L.R."/>
            <person name="Fu R."/>
            <person name="Hombeck B."/>
            <person name="Chisholm S.W."/>
            <person name="Haas B."/>
            <person name="Nusbaum C."/>
            <person name="Birren B."/>
        </authorList>
    </citation>
    <scope>NUCLEOTIDE SEQUENCE [LARGE SCALE GENOMIC DNA]</scope>
    <source>
        <strain evidence="1 2">Syn30</strain>
    </source>
</reference>
<gene>
    <name evidence="1" type="ORF">CPRG_00062</name>
</gene>
<dbReference type="InterPro" id="IPR012668">
    <property type="entry name" value="CHP02466"/>
</dbReference>
<protein>
    <submittedName>
        <fullName evidence="1">Uncharacterized protein</fullName>
    </submittedName>
</protein>
<dbReference type="Pfam" id="PF13759">
    <property type="entry name" value="2OG-FeII_Oxy_5"/>
    <property type="match status" value="1"/>
</dbReference>
<dbReference type="Gene3D" id="2.60.120.620">
    <property type="entry name" value="q2cbj1_9rhob like domain"/>
    <property type="match status" value="1"/>
</dbReference>
<accession>M4SN28</accession>
<sequence>MIKAVSPNNLGWLEKKLSRQEKIHLWECIESGGKDLKEHLAGNISTSHVIPDTDDWFFNNTLIELIERYGQEFIDLTRSLPTTEVLPICLDKMWVNYQNQYEFNPMHDHTGIYSFVIWMKIPTEFEEQKKLPFARSNSMDISNFEFIITNILGQPCPYTYFMSPEYEGTMLFFPSKLTHIVYPFYNCDDQRISISGNLSLKV</sequence>
<name>M4SN28_9CAUD</name>
<dbReference type="EMBL" id="HQ634189">
    <property type="protein sequence ID" value="AGH56146.1"/>
    <property type="molecule type" value="Genomic_DNA"/>
</dbReference>